<evidence type="ECO:0000313" key="2">
    <source>
        <dbReference type="Proteomes" id="UP001201262"/>
    </source>
</evidence>
<name>A0AAD4PU84_9EURO</name>
<sequence>MPSITHDVNRTLDNITRLSGLPVGLEPRDLQRQADPNPTIPYMHFAPVGSTVSLRKGLDSATETTAGGAPRQPVNHYGTIRCAYPSEIAHTRMMSEMRDNRAVIRKQINVLNERDENLQPPEQTAPRNQVMNTLKFINDNLAQSYDYLNNVDCNIGELLVTSDIGNHRGHHLDWALVSLREDRFLADAANMVPNILTRTETTIQLRDWVDEPLGGNKVHKAKYGNHIEGVINPPLSYVRFKNSDGTAYRTTERAIVPSMPYKVFSELGDSGTWVIHRLANALVGVIWGGNTRLGISYITPIKHITDDITRNTGCRVQLPNGKEI</sequence>
<accession>A0AAD4PU84</accession>
<dbReference type="EMBL" id="JAJTJA010000016">
    <property type="protein sequence ID" value="KAH8689013.1"/>
    <property type="molecule type" value="Genomic_DNA"/>
</dbReference>
<dbReference type="RefSeq" id="XP_046065439.1">
    <property type="nucleotide sequence ID" value="XM_046221319.1"/>
</dbReference>
<protein>
    <submittedName>
        <fullName evidence="1">Uncharacterized protein</fullName>
    </submittedName>
</protein>
<gene>
    <name evidence="1" type="ORF">BGW36DRAFT_433776</name>
</gene>
<dbReference type="GeneID" id="70251606"/>
<reference evidence="1" key="1">
    <citation type="submission" date="2021-12" db="EMBL/GenBank/DDBJ databases">
        <title>Convergent genome expansion in fungi linked to evolution of root-endophyte symbiosis.</title>
        <authorList>
            <consortium name="DOE Joint Genome Institute"/>
            <person name="Ke Y.-H."/>
            <person name="Bonito G."/>
            <person name="Liao H.-L."/>
            <person name="Looney B."/>
            <person name="Rojas-Flechas A."/>
            <person name="Nash J."/>
            <person name="Hameed K."/>
            <person name="Schadt C."/>
            <person name="Martin F."/>
            <person name="Crous P.W."/>
            <person name="Miettinen O."/>
            <person name="Magnuson J.K."/>
            <person name="Labbe J."/>
            <person name="Jacobson D."/>
            <person name="Doktycz M.J."/>
            <person name="Veneault-Fourrey C."/>
            <person name="Kuo A."/>
            <person name="Mondo S."/>
            <person name="Calhoun S."/>
            <person name="Riley R."/>
            <person name="Ohm R."/>
            <person name="LaButti K."/>
            <person name="Andreopoulos B."/>
            <person name="Pangilinan J."/>
            <person name="Nolan M."/>
            <person name="Tritt A."/>
            <person name="Clum A."/>
            <person name="Lipzen A."/>
            <person name="Daum C."/>
            <person name="Barry K."/>
            <person name="Grigoriev I.V."/>
            <person name="Vilgalys R."/>
        </authorList>
    </citation>
    <scope>NUCLEOTIDE SEQUENCE</scope>
    <source>
        <strain evidence="1">PMI_201</strain>
    </source>
</reference>
<evidence type="ECO:0000313" key="1">
    <source>
        <dbReference type="EMBL" id="KAH8689013.1"/>
    </source>
</evidence>
<dbReference type="Proteomes" id="UP001201262">
    <property type="component" value="Unassembled WGS sequence"/>
</dbReference>
<comment type="caution">
    <text evidence="1">The sequence shown here is derived from an EMBL/GenBank/DDBJ whole genome shotgun (WGS) entry which is preliminary data.</text>
</comment>
<keyword evidence="2" id="KW-1185">Reference proteome</keyword>
<dbReference type="AlphaFoldDB" id="A0AAD4PU84"/>
<proteinExistence type="predicted"/>
<organism evidence="1 2">
    <name type="scientific">Talaromyces proteolyticus</name>
    <dbReference type="NCBI Taxonomy" id="1131652"/>
    <lineage>
        <taxon>Eukaryota</taxon>
        <taxon>Fungi</taxon>
        <taxon>Dikarya</taxon>
        <taxon>Ascomycota</taxon>
        <taxon>Pezizomycotina</taxon>
        <taxon>Eurotiomycetes</taxon>
        <taxon>Eurotiomycetidae</taxon>
        <taxon>Eurotiales</taxon>
        <taxon>Trichocomaceae</taxon>
        <taxon>Talaromyces</taxon>
        <taxon>Talaromyces sect. Bacilispori</taxon>
    </lineage>
</organism>